<dbReference type="EMBL" id="MIKF01000153">
    <property type="protein sequence ID" value="RTE76407.1"/>
    <property type="molecule type" value="Genomic_DNA"/>
</dbReference>
<name>A0A430LL20_9HYPO</name>
<gene>
    <name evidence="2" type="ORF">BHE90_009125</name>
</gene>
<feature type="region of interest" description="Disordered" evidence="1">
    <location>
        <begin position="100"/>
        <end position="119"/>
    </location>
</feature>
<dbReference type="PANTHER" id="PTHR35391">
    <property type="entry name" value="C2H2-TYPE DOMAIN-CONTAINING PROTEIN-RELATED"/>
    <property type="match status" value="1"/>
</dbReference>
<comment type="caution">
    <text evidence="2">The sequence shown here is derived from an EMBL/GenBank/DDBJ whole genome shotgun (WGS) entry which is preliminary data.</text>
</comment>
<sequence>MDSQIRGSDPQPGADDLSIHHAKQLCFQRIQGCAAKQNAKVVAHVQALEQMLQLWAKHSGVDARKGMSLDDRLEDQPDLKETVIGLLELIQQKITEALSSSDDLSDAESTPAMVSSDDDDVCPEELLIKQKWRSYRGGPWETVGVAVDMLIELTAMIRKSTVRNSGLPTHFSRADDYFAEYAKLLARNWFKDARRSLTDQLGDSVFVRRRQMLYKMKHEEKISRSVPNLTHLPAKSKPTSLPTSDTIEGVKPPKEAAPPIGSPRPGTHVFANPTPSSTNLSQFDRNRFKQRNRKIGALSGITEGSVSIEETSFSYMYPEPPTLGEKQRYGVCPYCSVVLPASKLTKGAWRQHLHEDLHPSTAEIGPGKYT</sequence>
<evidence type="ECO:0000313" key="2">
    <source>
        <dbReference type="EMBL" id="RTE76407.1"/>
    </source>
</evidence>
<feature type="region of interest" description="Disordered" evidence="1">
    <location>
        <begin position="230"/>
        <end position="264"/>
    </location>
</feature>
<protein>
    <submittedName>
        <fullName evidence="2">Uncharacterized protein</fullName>
    </submittedName>
</protein>
<organism evidence="2 3">
    <name type="scientific">Fusarium euwallaceae</name>
    <dbReference type="NCBI Taxonomy" id="1147111"/>
    <lineage>
        <taxon>Eukaryota</taxon>
        <taxon>Fungi</taxon>
        <taxon>Dikarya</taxon>
        <taxon>Ascomycota</taxon>
        <taxon>Pezizomycotina</taxon>
        <taxon>Sordariomycetes</taxon>
        <taxon>Hypocreomycetidae</taxon>
        <taxon>Hypocreales</taxon>
        <taxon>Nectriaceae</taxon>
        <taxon>Fusarium</taxon>
        <taxon>Fusarium solani species complex</taxon>
    </lineage>
</organism>
<feature type="compositionally biased region" description="Polar residues" evidence="1">
    <location>
        <begin position="237"/>
        <end position="246"/>
    </location>
</feature>
<dbReference type="Proteomes" id="UP000287124">
    <property type="component" value="Unassembled WGS sequence"/>
</dbReference>
<evidence type="ECO:0000313" key="3">
    <source>
        <dbReference type="Proteomes" id="UP000287124"/>
    </source>
</evidence>
<accession>A0A430LL20</accession>
<dbReference type="PANTHER" id="PTHR35391:SF5">
    <property type="entry name" value="DUF6590 DOMAIN-CONTAINING PROTEIN"/>
    <property type="match status" value="1"/>
</dbReference>
<dbReference type="AlphaFoldDB" id="A0A430LL20"/>
<keyword evidence="3" id="KW-1185">Reference proteome</keyword>
<proteinExistence type="predicted"/>
<evidence type="ECO:0000256" key="1">
    <source>
        <dbReference type="SAM" id="MobiDB-lite"/>
    </source>
</evidence>
<reference evidence="2 3" key="1">
    <citation type="submission" date="2017-06" db="EMBL/GenBank/DDBJ databases">
        <title>Comparative genomic analysis of Ambrosia Fusariam Clade fungi.</title>
        <authorList>
            <person name="Stajich J.E."/>
            <person name="Carrillo J."/>
            <person name="Kijimoto T."/>
            <person name="Eskalen A."/>
            <person name="O'Donnell K."/>
            <person name="Kasson M."/>
        </authorList>
    </citation>
    <scope>NUCLEOTIDE SEQUENCE [LARGE SCALE GENOMIC DNA]</scope>
    <source>
        <strain evidence="2 3">UCR1854</strain>
    </source>
</reference>